<accession>A0ABU3S2S1</accession>
<feature type="domain" description="SGNH hydrolase-type esterase" evidence="3">
    <location>
        <begin position="24"/>
        <end position="123"/>
    </location>
</feature>
<dbReference type="Gene3D" id="3.40.50.1110">
    <property type="entry name" value="SGNH hydrolase"/>
    <property type="match status" value="1"/>
</dbReference>
<evidence type="ECO:0000256" key="2">
    <source>
        <dbReference type="SAM" id="SignalP"/>
    </source>
</evidence>
<comment type="caution">
    <text evidence="4">The sequence shown here is derived from an EMBL/GenBank/DDBJ whole genome shotgun (WGS) entry which is preliminary data.</text>
</comment>
<proteinExistence type="predicted"/>
<evidence type="ECO:0000256" key="1">
    <source>
        <dbReference type="SAM" id="MobiDB-lite"/>
    </source>
</evidence>
<dbReference type="Proteomes" id="UP001254257">
    <property type="component" value="Unassembled WGS sequence"/>
</dbReference>
<dbReference type="InterPro" id="IPR013830">
    <property type="entry name" value="SGNH_hydro"/>
</dbReference>
<organism evidence="4 5">
    <name type="scientific">Bosea rubneri</name>
    <dbReference type="NCBI Taxonomy" id="3075434"/>
    <lineage>
        <taxon>Bacteria</taxon>
        <taxon>Pseudomonadati</taxon>
        <taxon>Pseudomonadota</taxon>
        <taxon>Alphaproteobacteria</taxon>
        <taxon>Hyphomicrobiales</taxon>
        <taxon>Boseaceae</taxon>
        <taxon>Bosea</taxon>
    </lineage>
</organism>
<gene>
    <name evidence="4" type="ORF">RKE40_04305</name>
</gene>
<dbReference type="Pfam" id="PF13472">
    <property type="entry name" value="Lipase_GDSL_2"/>
    <property type="match status" value="1"/>
</dbReference>
<sequence>MRAYALCLFLALLPTSTLASDIVALGASNTLGRGKGAGHGGVERSQAYPAQLQSMLSQQGCKVRVVNAGVAGDTPSGMAARLPKLLTRQTRVVILQPGGNDSGPDRANAIAQIERTLSDRKIALVMLDRPGQLARAYQLRTACISAPRATPPSPASCCRRWWRPEPAPDGCDEREPAGRIAHRPGSRLRKTRLTKARLSKDRRSSRATAGRPGPHA</sequence>
<reference evidence="4 5" key="1">
    <citation type="submission" date="2023-09" db="EMBL/GenBank/DDBJ databases">
        <title>Whole genome shotgun sequencing (WGS) of Bosea sp. ZW T0_25, isolated from stored onions (Allium cepa).</title>
        <authorList>
            <person name="Stoll D.A."/>
            <person name="Huch M."/>
        </authorList>
    </citation>
    <scope>NUCLEOTIDE SEQUENCE [LARGE SCALE GENOMIC DNA]</scope>
    <source>
        <strain evidence="4 5">ZW T0_25</strain>
    </source>
</reference>
<keyword evidence="5" id="KW-1185">Reference proteome</keyword>
<name>A0ABU3S2S1_9HYPH</name>
<feature type="chain" id="PRO_5046511255" evidence="2">
    <location>
        <begin position="20"/>
        <end position="216"/>
    </location>
</feature>
<dbReference type="SUPFAM" id="SSF52266">
    <property type="entry name" value="SGNH hydrolase"/>
    <property type="match status" value="1"/>
</dbReference>
<feature type="compositionally biased region" description="Basic residues" evidence="1">
    <location>
        <begin position="180"/>
        <end position="197"/>
    </location>
</feature>
<evidence type="ECO:0000259" key="3">
    <source>
        <dbReference type="Pfam" id="PF13472"/>
    </source>
</evidence>
<evidence type="ECO:0000313" key="4">
    <source>
        <dbReference type="EMBL" id="MDU0339083.1"/>
    </source>
</evidence>
<feature type="region of interest" description="Disordered" evidence="1">
    <location>
        <begin position="166"/>
        <end position="216"/>
    </location>
</feature>
<dbReference type="EMBL" id="JAWDID010000004">
    <property type="protein sequence ID" value="MDU0339083.1"/>
    <property type="molecule type" value="Genomic_DNA"/>
</dbReference>
<dbReference type="RefSeq" id="WP_316017002.1">
    <property type="nucleotide sequence ID" value="NZ_JAWDID010000004.1"/>
</dbReference>
<feature type="signal peptide" evidence="2">
    <location>
        <begin position="1"/>
        <end position="19"/>
    </location>
</feature>
<protein>
    <submittedName>
        <fullName evidence="4">GDSL-type esterase/lipase family protein</fullName>
    </submittedName>
</protein>
<dbReference type="InterPro" id="IPR036514">
    <property type="entry name" value="SGNH_hydro_sf"/>
</dbReference>
<evidence type="ECO:0000313" key="5">
    <source>
        <dbReference type="Proteomes" id="UP001254257"/>
    </source>
</evidence>
<keyword evidence="2" id="KW-0732">Signal</keyword>